<dbReference type="Pfam" id="PF01578">
    <property type="entry name" value="Cytochrom_C_asm"/>
    <property type="match status" value="1"/>
</dbReference>
<evidence type="ECO:0000256" key="8">
    <source>
        <dbReference type="ARBA" id="ARBA00023136"/>
    </source>
</evidence>
<evidence type="ECO:0000313" key="11">
    <source>
        <dbReference type="EMBL" id="AYD47957.1"/>
    </source>
</evidence>
<evidence type="ECO:0000256" key="4">
    <source>
        <dbReference type="ARBA" id="ARBA00016463"/>
    </source>
</evidence>
<feature type="transmembrane region" description="Helical" evidence="9">
    <location>
        <begin position="83"/>
        <end position="102"/>
    </location>
</feature>
<reference evidence="11 12" key="1">
    <citation type="submission" date="2018-09" db="EMBL/GenBank/DDBJ databases">
        <title>Arachidicoccus sp. nov., a bacterium isolated from soil.</title>
        <authorList>
            <person name="Weon H.-Y."/>
            <person name="Kwon S.-W."/>
            <person name="Lee S.A."/>
        </authorList>
    </citation>
    <scope>NUCLEOTIDE SEQUENCE [LARGE SCALE GENOMIC DNA]</scope>
    <source>
        <strain evidence="11 12">KIS59-12</strain>
    </source>
</reference>
<dbReference type="GO" id="GO:0015232">
    <property type="term" value="F:heme transmembrane transporter activity"/>
    <property type="evidence" value="ECO:0007669"/>
    <property type="project" value="InterPro"/>
</dbReference>
<feature type="transmembrane region" description="Helical" evidence="9">
    <location>
        <begin position="191"/>
        <end position="212"/>
    </location>
</feature>
<evidence type="ECO:0000259" key="10">
    <source>
        <dbReference type="Pfam" id="PF01578"/>
    </source>
</evidence>
<dbReference type="KEGG" id="ark:D6B99_10355"/>
<evidence type="ECO:0000256" key="1">
    <source>
        <dbReference type="ARBA" id="ARBA00002442"/>
    </source>
</evidence>
<protein>
    <recommendedName>
        <fullName evidence="4">Heme exporter protein C</fullName>
    </recommendedName>
</protein>
<dbReference type="InterPro" id="IPR003557">
    <property type="entry name" value="Cyt_c_biogenesis_CcmC"/>
</dbReference>
<evidence type="ECO:0000256" key="6">
    <source>
        <dbReference type="ARBA" id="ARBA00022748"/>
    </source>
</evidence>
<gene>
    <name evidence="11" type="ORF">D6B99_10355</name>
</gene>
<evidence type="ECO:0000256" key="5">
    <source>
        <dbReference type="ARBA" id="ARBA00022692"/>
    </source>
</evidence>
<comment type="similarity">
    <text evidence="3">Belongs to the CcmC/CycZ/HelC family.</text>
</comment>
<feature type="transmembrane region" description="Helical" evidence="9">
    <location>
        <begin position="114"/>
        <end position="131"/>
    </location>
</feature>
<evidence type="ECO:0000256" key="3">
    <source>
        <dbReference type="ARBA" id="ARBA00005840"/>
    </source>
</evidence>
<evidence type="ECO:0000313" key="12">
    <source>
        <dbReference type="Proteomes" id="UP000266118"/>
    </source>
</evidence>
<evidence type="ECO:0000256" key="2">
    <source>
        <dbReference type="ARBA" id="ARBA00004141"/>
    </source>
</evidence>
<name>A0A386HPT7_9BACT</name>
<keyword evidence="7 9" id="KW-1133">Transmembrane helix</keyword>
<dbReference type="Proteomes" id="UP000266118">
    <property type="component" value="Chromosome"/>
</dbReference>
<keyword evidence="12" id="KW-1185">Reference proteome</keyword>
<dbReference type="GO" id="GO:0005886">
    <property type="term" value="C:plasma membrane"/>
    <property type="evidence" value="ECO:0007669"/>
    <property type="project" value="TreeGrafter"/>
</dbReference>
<feature type="transmembrane region" description="Helical" evidence="9">
    <location>
        <begin position="40"/>
        <end position="62"/>
    </location>
</feature>
<dbReference type="PANTHER" id="PTHR30071:SF1">
    <property type="entry name" value="CYTOCHROME B_B6 PROTEIN-RELATED"/>
    <property type="match status" value="1"/>
</dbReference>
<dbReference type="GO" id="GO:0017004">
    <property type="term" value="P:cytochrome complex assembly"/>
    <property type="evidence" value="ECO:0007669"/>
    <property type="project" value="UniProtKB-KW"/>
</dbReference>
<dbReference type="PRINTS" id="PR01386">
    <property type="entry name" value="CCMCBIOGNSIS"/>
</dbReference>
<evidence type="ECO:0000256" key="7">
    <source>
        <dbReference type="ARBA" id="ARBA00022989"/>
    </source>
</evidence>
<organism evidence="11 12">
    <name type="scientific">Arachidicoccus soli</name>
    <dbReference type="NCBI Taxonomy" id="2341117"/>
    <lineage>
        <taxon>Bacteria</taxon>
        <taxon>Pseudomonadati</taxon>
        <taxon>Bacteroidota</taxon>
        <taxon>Chitinophagia</taxon>
        <taxon>Chitinophagales</taxon>
        <taxon>Chitinophagaceae</taxon>
        <taxon>Arachidicoccus</taxon>
    </lineage>
</organism>
<dbReference type="InterPro" id="IPR045062">
    <property type="entry name" value="Cyt_c_biogenesis_CcsA/CcmC"/>
</dbReference>
<comment type="subcellular location">
    <subcellularLocation>
        <location evidence="2">Membrane</location>
        <topology evidence="2">Multi-pass membrane protein</topology>
    </subcellularLocation>
</comment>
<dbReference type="RefSeq" id="WP_119987897.1">
    <property type="nucleotide sequence ID" value="NZ_CP032489.1"/>
</dbReference>
<proteinExistence type="inferred from homology"/>
<dbReference type="AlphaFoldDB" id="A0A386HPT7"/>
<keyword evidence="6" id="KW-0201">Cytochrome c-type biogenesis</keyword>
<dbReference type="InterPro" id="IPR002541">
    <property type="entry name" value="Cyt_c_assembly"/>
</dbReference>
<keyword evidence="8 9" id="KW-0472">Membrane</keyword>
<accession>A0A386HPT7</accession>
<feature type="transmembrane region" description="Helical" evidence="9">
    <location>
        <begin position="143"/>
        <end position="160"/>
    </location>
</feature>
<evidence type="ECO:0000256" key="9">
    <source>
        <dbReference type="SAM" id="Phobius"/>
    </source>
</evidence>
<comment type="function">
    <text evidence="1">Required for the export of heme to the periplasm for the biogenesis of c-type cytochromes.</text>
</comment>
<dbReference type="GO" id="GO:0020037">
    <property type="term" value="F:heme binding"/>
    <property type="evidence" value="ECO:0007669"/>
    <property type="project" value="InterPro"/>
</dbReference>
<sequence>MRKSWWKVLTFIILLYVGSVGFLVKIPLLDDRLQQSIRNLFFHVPMWIAMMVLLGVSVFYAVKYLRTQDPLDDIYSLEFARTGLYFSILGLVTGMIWAKYQWGAAWSGDPKQNGTAMAILIYCAYFVLRGSMNDIDKRAKIGAVYNIFAFCMLFPTIWIMPRLTESLHPGGMGSQGNPGLNPNDTSEGLKIVMYPAFIGWTLLSIWIATLRVRYKLLAERKAARQPII</sequence>
<dbReference type="EMBL" id="CP032489">
    <property type="protein sequence ID" value="AYD47957.1"/>
    <property type="molecule type" value="Genomic_DNA"/>
</dbReference>
<feature type="domain" description="Cytochrome c assembly protein" evidence="10">
    <location>
        <begin position="23"/>
        <end position="153"/>
    </location>
</feature>
<keyword evidence="5 9" id="KW-0812">Transmembrane</keyword>
<feature type="transmembrane region" description="Helical" evidence="9">
    <location>
        <begin position="7"/>
        <end position="28"/>
    </location>
</feature>
<dbReference type="OrthoDB" id="9814290at2"/>
<dbReference type="PANTHER" id="PTHR30071">
    <property type="entry name" value="HEME EXPORTER PROTEIN C"/>
    <property type="match status" value="1"/>
</dbReference>